<reference evidence="4 5" key="1">
    <citation type="submission" date="2024-04" db="EMBL/GenBank/DDBJ databases">
        <authorList>
            <person name="Fracassetti M."/>
        </authorList>
    </citation>
    <scope>NUCLEOTIDE SEQUENCE [LARGE SCALE GENOMIC DNA]</scope>
</reference>
<organism evidence="4 5">
    <name type="scientific">Linum trigynum</name>
    <dbReference type="NCBI Taxonomy" id="586398"/>
    <lineage>
        <taxon>Eukaryota</taxon>
        <taxon>Viridiplantae</taxon>
        <taxon>Streptophyta</taxon>
        <taxon>Embryophyta</taxon>
        <taxon>Tracheophyta</taxon>
        <taxon>Spermatophyta</taxon>
        <taxon>Magnoliopsida</taxon>
        <taxon>eudicotyledons</taxon>
        <taxon>Gunneridae</taxon>
        <taxon>Pentapetalae</taxon>
        <taxon>rosids</taxon>
        <taxon>fabids</taxon>
        <taxon>Malpighiales</taxon>
        <taxon>Linaceae</taxon>
        <taxon>Linum</taxon>
    </lineage>
</organism>
<dbReference type="PANTHER" id="PTHR23024:SF546">
    <property type="entry name" value="CARBOXYLESTERASE 120-RELATED"/>
    <property type="match status" value="1"/>
</dbReference>
<protein>
    <recommendedName>
        <fullName evidence="3">Alpha/beta hydrolase fold-3 domain-containing protein</fullName>
    </recommendedName>
</protein>
<evidence type="ECO:0000259" key="3">
    <source>
        <dbReference type="Pfam" id="PF07859"/>
    </source>
</evidence>
<evidence type="ECO:0000313" key="4">
    <source>
        <dbReference type="EMBL" id="CAL1371365.1"/>
    </source>
</evidence>
<dbReference type="AlphaFoldDB" id="A0AAV2DCT8"/>
<dbReference type="InterPro" id="IPR029058">
    <property type="entry name" value="AB_hydrolase_fold"/>
</dbReference>
<sequence>MSRYEGFGVVINPDGTMTRRRLPIDSRSEPCPDPTQSVPVLSKDVPINQSKNTSIRLFLPKQAAINSSPPAKLPLLIYFHGGGFVLCNPASTVFHDYCSNAALQLPAVVASVGYRLAPEHRLPAAYDDCEEALRWLASIAGKEDPWLRDHADYGNCFLMGNSAGGNIAYHVALRAANEIAAGQLKIRGVILHHAFFGGVERTGSEERLAVNPMLPLESADMAWEMCLPVGADRDHEYCNPMAGGGSEMLEKLRAVGCIVAVIAYEGDPLVDRSKEVVRMMEDKGIDVVAHFESGGSHGLEIMDAEKGKEFNGGLLKKFVQSCLAA</sequence>
<evidence type="ECO:0000256" key="2">
    <source>
        <dbReference type="ARBA" id="ARBA00022801"/>
    </source>
</evidence>
<dbReference type="Gene3D" id="3.40.50.1820">
    <property type="entry name" value="alpha/beta hydrolase"/>
    <property type="match status" value="1"/>
</dbReference>
<gene>
    <name evidence="4" type="ORF">LTRI10_LOCUS13436</name>
</gene>
<dbReference type="InterPro" id="IPR050466">
    <property type="entry name" value="Carboxylest/Gibb_receptor"/>
</dbReference>
<accession>A0AAV2DCT8</accession>
<evidence type="ECO:0000256" key="1">
    <source>
        <dbReference type="ARBA" id="ARBA00010515"/>
    </source>
</evidence>
<feature type="domain" description="Alpha/beta hydrolase fold-3" evidence="3">
    <location>
        <begin position="76"/>
        <end position="299"/>
    </location>
</feature>
<name>A0AAV2DCT8_9ROSI</name>
<dbReference type="InterPro" id="IPR013094">
    <property type="entry name" value="AB_hydrolase_3"/>
</dbReference>
<comment type="similarity">
    <text evidence="1">Belongs to the 'GDXG' lipolytic enzyme family.</text>
</comment>
<dbReference type="PANTHER" id="PTHR23024">
    <property type="entry name" value="ARYLACETAMIDE DEACETYLASE"/>
    <property type="match status" value="1"/>
</dbReference>
<proteinExistence type="inferred from homology"/>
<dbReference type="InterPro" id="IPR002168">
    <property type="entry name" value="Lipase_GDXG_HIS_AS"/>
</dbReference>
<keyword evidence="5" id="KW-1185">Reference proteome</keyword>
<dbReference type="EMBL" id="OZ034815">
    <property type="protein sequence ID" value="CAL1371365.1"/>
    <property type="molecule type" value="Genomic_DNA"/>
</dbReference>
<dbReference type="GO" id="GO:0016787">
    <property type="term" value="F:hydrolase activity"/>
    <property type="evidence" value="ECO:0007669"/>
    <property type="project" value="UniProtKB-KW"/>
</dbReference>
<dbReference type="SUPFAM" id="SSF53474">
    <property type="entry name" value="alpha/beta-Hydrolases"/>
    <property type="match status" value="1"/>
</dbReference>
<evidence type="ECO:0000313" key="5">
    <source>
        <dbReference type="Proteomes" id="UP001497516"/>
    </source>
</evidence>
<keyword evidence="2" id="KW-0378">Hydrolase</keyword>
<dbReference type="Proteomes" id="UP001497516">
    <property type="component" value="Chromosome 2"/>
</dbReference>
<dbReference type="Pfam" id="PF07859">
    <property type="entry name" value="Abhydrolase_3"/>
    <property type="match status" value="1"/>
</dbReference>
<dbReference type="PROSITE" id="PS01173">
    <property type="entry name" value="LIPASE_GDXG_HIS"/>
    <property type="match status" value="1"/>
</dbReference>